<protein>
    <recommendedName>
        <fullName evidence="2">DUF4234 domain-containing protein</fullName>
    </recommendedName>
</protein>
<evidence type="ECO:0000313" key="4">
    <source>
        <dbReference type="Proteomes" id="UP000008522"/>
    </source>
</evidence>
<dbReference type="Proteomes" id="UP000008522">
    <property type="component" value="Chromosome"/>
</dbReference>
<organism evidence="3 4">
    <name type="scientific">Brachyspira intermedia (strain ATCC 51140 / PWS/A)</name>
    <name type="common">Serpulina intermedia</name>
    <dbReference type="NCBI Taxonomy" id="1045858"/>
    <lineage>
        <taxon>Bacteria</taxon>
        <taxon>Pseudomonadati</taxon>
        <taxon>Spirochaetota</taxon>
        <taxon>Spirochaetia</taxon>
        <taxon>Brachyspirales</taxon>
        <taxon>Brachyspiraceae</taxon>
        <taxon>Brachyspira</taxon>
    </lineage>
</organism>
<keyword evidence="4" id="KW-1185">Reference proteome</keyword>
<dbReference type="HOGENOM" id="CLU_094908_2_1_12"/>
<dbReference type="AlphaFoldDB" id="G0EQX6"/>
<name>G0EQX6_BRAIP</name>
<feature type="domain" description="DUF4234" evidence="2">
    <location>
        <begin position="30"/>
        <end position="96"/>
    </location>
</feature>
<feature type="transmembrane region" description="Helical" evidence="1">
    <location>
        <begin position="163"/>
        <end position="187"/>
    </location>
</feature>
<evidence type="ECO:0000256" key="1">
    <source>
        <dbReference type="SAM" id="Phobius"/>
    </source>
</evidence>
<gene>
    <name evidence="3" type="ordered locus">Bint_2828</name>
</gene>
<keyword evidence="1" id="KW-0472">Membrane</keyword>
<feature type="transmembrane region" description="Helical" evidence="1">
    <location>
        <begin position="115"/>
        <end position="143"/>
    </location>
</feature>
<evidence type="ECO:0000259" key="2">
    <source>
        <dbReference type="Pfam" id="PF14018"/>
    </source>
</evidence>
<dbReference type="EMBL" id="CP002874">
    <property type="protein sequence ID" value="AEM23422.1"/>
    <property type="molecule type" value="Genomic_DNA"/>
</dbReference>
<dbReference type="PATRIC" id="fig|1045858.4.peg.2827"/>
<sequence>MCAYEVCISAVPIYRWHTTIGNNMNIGAVRSIPTMFILNFFTLGIYHYYWIYYITLEVQNFTKRKDISPLLELLLTIITCNLYSIFWYNKYGNIIHKEIALKIDENDKNDVTQAVMVSFIIVLFVGIPIIGGLIFAFVMGALLSGMSVLYGGAYNSFTLNPEVLLVFAGTILALIIIVLVITAMLLIPDIIMQKKLNSIWTKIKELHYNKN</sequence>
<keyword evidence="1" id="KW-0812">Transmembrane</keyword>
<evidence type="ECO:0000313" key="3">
    <source>
        <dbReference type="EMBL" id="AEM23422.1"/>
    </source>
</evidence>
<feature type="transmembrane region" description="Helical" evidence="1">
    <location>
        <begin position="36"/>
        <end position="55"/>
    </location>
</feature>
<accession>G0EQX6</accession>
<dbReference type="KEGG" id="bip:Bint_2828"/>
<proteinExistence type="predicted"/>
<keyword evidence="1" id="KW-1133">Transmembrane helix</keyword>
<feature type="transmembrane region" description="Helical" evidence="1">
    <location>
        <begin position="67"/>
        <end position="88"/>
    </location>
</feature>
<dbReference type="InterPro" id="IPR025328">
    <property type="entry name" value="DUF4234"/>
</dbReference>
<dbReference type="Pfam" id="PF14018">
    <property type="entry name" value="DUF4234"/>
    <property type="match status" value="1"/>
</dbReference>
<reference evidence="3 4" key="1">
    <citation type="journal article" date="2011" name="BMC Genomics">
        <title>Complete genome sequence of Brachyspira intermedia reveals unique genomic features in Brachyspira species and phage-mediated horizontal gene transfer.</title>
        <authorList>
            <person name="Hafstrom T."/>
            <person name="Jansson D.S."/>
            <person name="Segerman B."/>
        </authorList>
    </citation>
    <scope>NUCLEOTIDE SEQUENCE [LARGE SCALE GENOMIC DNA]</scope>
    <source>
        <strain evidence="4">ATCC 51140 / PWS/A</strain>
    </source>
</reference>